<organism evidence="10 11">
    <name type="scientific">Crotalaria pallida</name>
    <name type="common">Smooth rattlebox</name>
    <name type="synonym">Crotalaria striata</name>
    <dbReference type="NCBI Taxonomy" id="3830"/>
    <lineage>
        <taxon>Eukaryota</taxon>
        <taxon>Viridiplantae</taxon>
        <taxon>Streptophyta</taxon>
        <taxon>Embryophyta</taxon>
        <taxon>Tracheophyta</taxon>
        <taxon>Spermatophyta</taxon>
        <taxon>Magnoliopsida</taxon>
        <taxon>eudicotyledons</taxon>
        <taxon>Gunneridae</taxon>
        <taxon>Pentapetalae</taxon>
        <taxon>rosids</taxon>
        <taxon>fabids</taxon>
        <taxon>Fabales</taxon>
        <taxon>Fabaceae</taxon>
        <taxon>Papilionoideae</taxon>
        <taxon>50 kb inversion clade</taxon>
        <taxon>genistoids sensu lato</taxon>
        <taxon>core genistoids</taxon>
        <taxon>Crotalarieae</taxon>
        <taxon>Crotalaria</taxon>
    </lineage>
</organism>
<dbReference type="Gene3D" id="1.10.8.430">
    <property type="entry name" value="Helical domain of apoptotic protease-activating factors"/>
    <property type="match status" value="1"/>
</dbReference>
<dbReference type="GO" id="GO:0005524">
    <property type="term" value="F:ATP binding"/>
    <property type="evidence" value="ECO:0007669"/>
    <property type="project" value="UniProtKB-KW"/>
</dbReference>
<dbReference type="InterPro" id="IPR002182">
    <property type="entry name" value="NB-ARC"/>
</dbReference>
<dbReference type="InterPro" id="IPR057135">
    <property type="entry name" value="At4g27190-like_LRR"/>
</dbReference>
<dbReference type="PRINTS" id="PR00364">
    <property type="entry name" value="DISEASERSIST"/>
</dbReference>
<reference evidence="10 11" key="1">
    <citation type="submission" date="2024-01" db="EMBL/GenBank/DDBJ databases">
        <title>The genomes of 5 underutilized Papilionoideae crops provide insights into root nodulation and disease resistanc.</title>
        <authorList>
            <person name="Yuan L."/>
        </authorList>
    </citation>
    <scope>NUCLEOTIDE SEQUENCE [LARGE SCALE GENOMIC DNA]</scope>
    <source>
        <strain evidence="10">ZHUSHIDOU_FW_LH</strain>
        <tissue evidence="10">Leaf</tissue>
    </source>
</reference>
<evidence type="ECO:0000313" key="11">
    <source>
        <dbReference type="Proteomes" id="UP001372338"/>
    </source>
</evidence>
<dbReference type="Gene3D" id="3.40.50.300">
    <property type="entry name" value="P-loop containing nucleotide triphosphate hydrolases"/>
    <property type="match status" value="1"/>
</dbReference>
<dbReference type="InterPro" id="IPR050905">
    <property type="entry name" value="Plant_NBS-LRR"/>
</dbReference>
<feature type="coiled-coil region" evidence="6">
    <location>
        <begin position="73"/>
        <end position="107"/>
    </location>
</feature>
<dbReference type="Gene3D" id="3.80.10.10">
    <property type="entry name" value="Ribonuclease Inhibitor"/>
    <property type="match status" value="4"/>
</dbReference>
<dbReference type="Pfam" id="PF23598">
    <property type="entry name" value="LRR_14"/>
    <property type="match status" value="1"/>
</dbReference>
<dbReference type="Proteomes" id="UP001372338">
    <property type="component" value="Unassembled WGS sequence"/>
</dbReference>
<feature type="domain" description="Disease resistance protein At4g27190-like leucine-rich repeats" evidence="8">
    <location>
        <begin position="795"/>
        <end position="917"/>
    </location>
</feature>
<feature type="domain" description="Disease resistance protein At4g27190-like leucine-rich repeats" evidence="8">
    <location>
        <begin position="1093"/>
        <end position="1229"/>
    </location>
</feature>
<proteinExistence type="inferred from homology"/>
<name>A0AAN9HUW4_CROPI</name>
<evidence type="ECO:0000256" key="3">
    <source>
        <dbReference type="ARBA" id="ARBA00022741"/>
    </source>
</evidence>
<comment type="caution">
    <text evidence="10">The sequence shown here is derived from an EMBL/GenBank/DDBJ whole genome shotgun (WGS) entry which is preliminary data.</text>
</comment>
<evidence type="ECO:0000313" key="10">
    <source>
        <dbReference type="EMBL" id="KAK7257093.1"/>
    </source>
</evidence>
<dbReference type="PANTHER" id="PTHR33463:SF203">
    <property type="entry name" value="AAA+ ATPASE DOMAIN-CONTAINING PROTEIN"/>
    <property type="match status" value="1"/>
</dbReference>
<dbReference type="InterPro" id="IPR032675">
    <property type="entry name" value="LRR_dom_sf"/>
</dbReference>
<protein>
    <submittedName>
        <fullName evidence="10">Uncharacterized protein</fullName>
    </submittedName>
</protein>
<feature type="domain" description="Disease resistance protein At4g27190-like leucine-rich repeats" evidence="8">
    <location>
        <begin position="1449"/>
        <end position="1554"/>
    </location>
</feature>
<evidence type="ECO:0000256" key="2">
    <source>
        <dbReference type="ARBA" id="ARBA00022737"/>
    </source>
</evidence>
<keyword evidence="6" id="KW-0175">Coiled coil</keyword>
<dbReference type="InterPro" id="IPR042197">
    <property type="entry name" value="Apaf_helical"/>
</dbReference>
<keyword evidence="11" id="KW-1185">Reference proteome</keyword>
<dbReference type="Pfam" id="PF23247">
    <property type="entry name" value="LRR_RPS2"/>
    <property type="match status" value="3"/>
</dbReference>
<dbReference type="SUPFAM" id="SSF52047">
    <property type="entry name" value="RNI-like"/>
    <property type="match status" value="1"/>
</dbReference>
<dbReference type="InterPro" id="IPR027417">
    <property type="entry name" value="P-loop_NTPase"/>
</dbReference>
<accession>A0AAN9HUW4</accession>
<dbReference type="PANTHER" id="PTHR33463">
    <property type="entry name" value="NB-ARC DOMAIN-CONTAINING PROTEIN-RELATED"/>
    <property type="match status" value="1"/>
</dbReference>
<dbReference type="Pfam" id="PF00931">
    <property type="entry name" value="NB-ARC"/>
    <property type="match status" value="1"/>
</dbReference>
<dbReference type="GO" id="GO:0043531">
    <property type="term" value="F:ADP binding"/>
    <property type="evidence" value="ECO:0007669"/>
    <property type="project" value="InterPro"/>
</dbReference>
<keyword evidence="5" id="KW-0067">ATP-binding</keyword>
<dbReference type="EMBL" id="JAYWIO010000006">
    <property type="protein sequence ID" value="KAK7257093.1"/>
    <property type="molecule type" value="Genomic_DNA"/>
</dbReference>
<evidence type="ECO:0000259" key="8">
    <source>
        <dbReference type="Pfam" id="PF23247"/>
    </source>
</evidence>
<feature type="domain" description="Disease resistance R13L4/SHOC-2-like LRR" evidence="9">
    <location>
        <begin position="596"/>
        <end position="735"/>
    </location>
</feature>
<evidence type="ECO:0000256" key="5">
    <source>
        <dbReference type="ARBA" id="ARBA00022840"/>
    </source>
</evidence>
<dbReference type="SUPFAM" id="SSF52058">
    <property type="entry name" value="L domain-like"/>
    <property type="match status" value="1"/>
</dbReference>
<dbReference type="InterPro" id="IPR055414">
    <property type="entry name" value="LRR_R13L4/SHOC2-like"/>
</dbReference>
<keyword evidence="3" id="KW-0547">Nucleotide-binding</keyword>
<evidence type="ECO:0000256" key="1">
    <source>
        <dbReference type="ARBA" id="ARBA00008894"/>
    </source>
</evidence>
<dbReference type="SUPFAM" id="SSF52540">
    <property type="entry name" value="P-loop containing nucleoside triphosphate hydrolases"/>
    <property type="match status" value="1"/>
</dbReference>
<evidence type="ECO:0000256" key="6">
    <source>
        <dbReference type="SAM" id="Coils"/>
    </source>
</evidence>
<evidence type="ECO:0000259" key="7">
    <source>
        <dbReference type="Pfam" id="PF00931"/>
    </source>
</evidence>
<sequence length="1593" mass="181523">MWSRVRVVPEAHIHTNIHLPSPWSEPHIIDPTYALGAAQIIKRQGIMMDIVISIAAKVAEHTVAPVCHQLGYIFQHRNIVEKLNAVLQNLEAAKSSLQHSIDEAINNGEMIEEIVHKWSKKVDVTIAFAKEFQQIEGHAKVGCSRNSFPNLWTRHQLSRKASKMTKEITDMMTERNNFNKISYHPTLSLAIPPFARGYNALDSRASILSEILNALKDPNIYKIGLYGMGGVGKSTLVKELAWKAEHDESFDKVVVATVTISPDVKKIQQQVAEKLGMKLEEQSEDVRACRLRQRIKTENNILVILDNIWKKIDLIEIGIPHGDDHKGCKLLLTSRDLNVLNCDMDTDKDFKLEVLCEDESWILFQKTAGNVVEDYNIKTIALKVAQSCDGLPLSIVTVASALKKKSELSIWRNALQQLIAFDHEGMKSQVYPAIELSYNHLESEELKFFFLFIASMANGQLVNDVLRYSWGLGLFKNVNALEDARNRVYKLVADLRASCLLLEGTNNFLIMHDIIHEVASSIASQVQPFFSMPTLSELTEWPKTDVLQRCCSIFLSWCYIRQLPESLDCPELKFLCLNSEDNFWKVADNFFVGTRKLEVLDFGGFDCYPCPPSSLSHLTNLRALYLCKSMLDDITIVANLVNLEILSLDRSEIKKLPIELAQLIHLRVLDLSHCKGLTIIPSNLLSRLTCLEELYMGNSFIQWEVEGRKNQSNNASLGELRHLNHLTTLDLNIQHASVLPRDLIIFGKLERYNIAIGSGWNWLWLLGKSYENSRILFLNSSTTTNIHLDRGVKLLLNRVEELYLVKLKGIRNVLYQLCEEGFPQLKDLDIKDNDEIQYIIDSTEWANSSCVFPIMESLILQNLAYMKKVIHGMPPEGVFTKLKVIKVKGCSRLESLFLHSIVGNLSQLVEAEISQCNSLIAIINVDQGGDYNSIIEELKFPKLSSLTLDGLPMLLNFSRTYDAKYDDNVNIPLALFDKKIEFPNLGSLKISSINTRRIWVDQLSTYSCIQNLKKLTITSCDRLEFLFPSSVIRELVNLQHLEITRCGMLKEIFEQEDKMDNSPFVTEAFSIKEATFPSLETLIISKMDSLKSIWNHQLTPNSFCKLVTMEISFCKMLSNVFPCYELNNLRNMETLHVTDCATLEVVFEIQGQNTRNASQVILATQLKTLTLKSLPMLKHIWSGDPHGSIGFQNLSTVEVDECESLHHVFPITVSKQLLQLQVLKIEDCGVENIVAKDKTEANGPRFVFPQLTLLKFWYLPKLESWYPGIHTLDCPKLVELDVYHCDELEVFTVKSQNYQVDNPPNRQPLFFWEKVHNTEELSLRRENVATISKADYGDVDFCAYGQFSTHSLNLRCFHDESDQVPWDFIERFTNLENLALECSSFIQIFSTERKETVIKLRSLTLVYLTKLEYLCQENILIQPILHNLEKLILFFIPGLKNVFPSSVPLFQNLDTLMVGGCSGLVHITTLSTARSFTQLRELHIFDCEVIEEIVGNEEGDTGEVAFLKLERLELINSPNLKCFCNGKNKFKFPLLKVLAVAECKEMETFCHASLSTPNLEVIFVSKDKEEIRWEGDLNATIQKLFSEMNSIED</sequence>
<dbReference type="GO" id="GO:0006952">
    <property type="term" value="P:defense response"/>
    <property type="evidence" value="ECO:0007669"/>
    <property type="project" value="UniProtKB-KW"/>
</dbReference>
<feature type="domain" description="NB-ARC" evidence="7">
    <location>
        <begin position="209"/>
        <end position="369"/>
    </location>
</feature>
<gene>
    <name evidence="10" type="ORF">RIF29_30819</name>
</gene>
<keyword evidence="4" id="KW-0611">Plant defense</keyword>
<evidence type="ECO:0000256" key="4">
    <source>
        <dbReference type="ARBA" id="ARBA00022821"/>
    </source>
</evidence>
<keyword evidence="2" id="KW-0677">Repeat</keyword>
<comment type="similarity">
    <text evidence="1">Belongs to the disease resistance NB-LRR family.</text>
</comment>
<evidence type="ECO:0000259" key="9">
    <source>
        <dbReference type="Pfam" id="PF23598"/>
    </source>
</evidence>